<dbReference type="GO" id="GO:0000166">
    <property type="term" value="F:nucleotide binding"/>
    <property type="evidence" value="ECO:0007669"/>
    <property type="project" value="UniProtKB-KW"/>
</dbReference>
<evidence type="ECO:0000313" key="4">
    <source>
        <dbReference type="EMBL" id="PPQ85477.1"/>
    </source>
</evidence>
<organism evidence="4 5">
    <name type="scientific">Panaeolus cyanescens</name>
    <dbReference type="NCBI Taxonomy" id="181874"/>
    <lineage>
        <taxon>Eukaryota</taxon>
        <taxon>Fungi</taxon>
        <taxon>Dikarya</taxon>
        <taxon>Basidiomycota</taxon>
        <taxon>Agaricomycotina</taxon>
        <taxon>Agaricomycetes</taxon>
        <taxon>Agaricomycetidae</taxon>
        <taxon>Agaricales</taxon>
        <taxon>Agaricineae</taxon>
        <taxon>Galeropsidaceae</taxon>
        <taxon>Panaeolus</taxon>
    </lineage>
</organism>
<protein>
    <recommendedName>
        <fullName evidence="3">5'-Nucleotidase C-terminal domain-containing protein</fullName>
    </recommendedName>
</protein>
<keyword evidence="2" id="KW-0547">Nucleotide-binding</keyword>
<dbReference type="EMBL" id="NHTK01004705">
    <property type="protein sequence ID" value="PPQ85477.1"/>
    <property type="molecule type" value="Genomic_DNA"/>
</dbReference>
<dbReference type="AlphaFoldDB" id="A0A409X3Z8"/>
<dbReference type="Gene3D" id="3.60.21.10">
    <property type="match status" value="1"/>
</dbReference>
<reference evidence="4 5" key="1">
    <citation type="journal article" date="2018" name="Evol. Lett.">
        <title>Horizontal gene cluster transfer increased hallucinogenic mushroom diversity.</title>
        <authorList>
            <person name="Reynolds H.T."/>
            <person name="Vijayakumar V."/>
            <person name="Gluck-Thaler E."/>
            <person name="Korotkin H.B."/>
            <person name="Matheny P.B."/>
            <person name="Slot J.C."/>
        </authorList>
    </citation>
    <scope>NUCLEOTIDE SEQUENCE [LARGE SCALE GENOMIC DNA]</scope>
    <source>
        <strain evidence="4 5">2629</strain>
    </source>
</reference>
<dbReference type="Pfam" id="PF02872">
    <property type="entry name" value="5_nucleotid_C"/>
    <property type="match status" value="1"/>
</dbReference>
<dbReference type="Gene3D" id="3.90.780.10">
    <property type="entry name" value="5'-Nucleotidase, C-terminal domain"/>
    <property type="match status" value="1"/>
</dbReference>
<evidence type="ECO:0000313" key="5">
    <source>
        <dbReference type="Proteomes" id="UP000284842"/>
    </source>
</evidence>
<evidence type="ECO:0000259" key="3">
    <source>
        <dbReference type="Pfam" id="PF02872"/>
    </source>
</evidence>
<sequence>DPSGEHKCDFVIAVTHSRIPNDIKVARALGALSRKAQENTDITSTHGVDILLGGHDHIYGISKGVTEWNGYDINSHQKGADDDKGDTLVITSGTDFQDLSEVILELKDTPAGSVRRKMIQKITGNCHITRQSTPVDASMKSIIDTELGTINAAMFSSLRFNWMFVHRPSGYRRPTYDEALRQMGYPKTACVVACCGDFRGDGVYEPGLFTLNSLMTVLPYDDPTIVLELDANGLWDTLESGLSRWPIHEGRFPSVSGMRLTEQDPNKPGVPIDKEEVKRTSTRKYFVMVGDYMAQGGDGYNVLKNKKQIITTENGQFKGALIRKLLLGAQYLNKQITEKPEARVAMSDKTTEIVGNFEARLPDMPKFNPENLLKIPSFKSNLPGLSTHDLGISTIRWVASGLLLAAALAVADTEDMGLLDPYERVRKRHMARLLRTSESVNIHLRTNLRSFRAVADSGVNEHAAADAEDAKVDAADADAKKTLPVIHPVIDGRLKDVART</sequence>
<dbReference type="InterPro" id="IPR008334">
    <property type="entry name" value="5'-Nucleotdase_C"/>
</dbReference>
<dbReference type="SUPFAM" id="SSF55816">
    <property type="entry name" value="5'-nucleotidase (syn. UDP-sugar hydrolase), C-terminal domain"/>
    <property type="match status" value="1"/>
</dbReference>
<proteinExistence type="inferred from homology"/>
<keyword evidence="2" id="KW-0378">Hydrolase</keyword>
<keyword evidence="5" id="KW-1185">Reference proteome</keyword>
<accession>A0A409X3Z8</accession>
<name>A0A409X3Z8_9AGAR</name>
<dbReference type="PANTHER" id="PTHR11575:SF48">
    <property type="entry name" value="5'-NUCLEOTIDASE"/>
    <property type="match status" value="1"/>
</dbReference>
<evidence type="ECO:0000256" key="2">
    <source>
        <dbReference type="RuleBase" id="RU362119"/>
    </source>
</evidence>
<dbReference type="PRINTS" id="PR01607">
    <property type="entry name" value="APYRASEFAMLY"/>
</dbReference>
<dbReference type="Proteomes" id="UP000284842">
    <property type="component" value="Unassembled WGS sequence"/>
</dbReference>
<dbReference type="InParanoid" id="A0A409X3Z8"/>
<dbReference type="InterPro" id="IPR006179">
    <property type="entry name" value="5_nucleotidase/apyrase"/>
</dbReference>
<dbReference type="InterPro" id="IPR036907">
    <property type="entry name" value="5'-Nucleotdase_C_sf"/>
</dbReference>
<dbReference type="GO" id="GO:0009166">
    <property type="term" value="P:nucleotide catabolic process"/>
    <property type="evidence" value="ECO:0007669"/>
    <property type="project" value="InterPro"/>
</dbReference>
<gene>
    <name evidence="4" type="ORF">CVT24_008704</name>
</gene>
<dbReference type="SUPFAM" id="SSF56300">
    <property type="entry name" value="Metallo-dependent phosphatases"/>
    <property type="match status" value="1"/>
</dbReference>
<comment type="caution">
    <text evidence="4">The sequence shown here is derived from an EMBL/GenBank/DDBJ whole genome shotgun (WGS) entry which is preliminary data.</text>
</comment>
<comment type="similarity">
    <text evidence="1 2">Belongs to the 5'-nucleotidase family.</text>
</comment>
<dbReference type="PANTHER" id="PTHR11575">
    <property type="entry name" value="5'-NUCLEOTIDASE-RELATED"/>
    <property type="match status" value="1"/>
</dbReference>
<dbReference type="GO" id="GO:0016787">
    <property type="term" value="F:hydrolase activity"/>
    <property type="evidence" value="ECO:0007669"/>
    <property type="project" value="UniProtKB-KW"/>
</dbReference>
<dbReference type="STRING" id="181874.A0A409X3Z8"/>
<dbReference type="InterPro" id="IPR029052">
    <property type="entry name" value="Metallo-depent_PP-like"/>
</dbReference>
<dbReference type="OrthoDB" id="10252235at2759"/>
<feature type="non-terminal residue" evidence="4">
    <location>
        <position position="1"/>
    </location>
</feature>
<evidence type="ECO:0000256" key="1">
    <source>
        <dbReference type="ARBA" id="ARBA00006654"/>
    </source>
</evidence>
<feature type="domain" description="5'-Nucleotidase C-terminal" evidence="3">
    <location>
        <begin position="191"/>
        <end position="304"/>
    </location>
</feature>